<evidence type="ECO:0000313" key="2">
    <source>
        <dbReference type="EMBL" id="WPC72545.1"/>
    </source>
</evidence>
<evidence type="ECO:0000313" key="3">
    <source>
        <dbReference type="Proteomes" id="UP001304071"/>
    </source>
</evidence>
<accession>A0ABZ0QAD8</accession>
<name>A0ABZ0QAD8_9VIBR</name>
<reference evidence="2 3" key="1">
    <citation type="submission" date="2023-11" db="EMBL/GenBank/DDBJ databases">
        <title>Plant-associative lifestyle of Vibrio porteresiae and its evolutionary dynamics.</title>
        <authorList>
            <person name="Rameshkumar N."/>
            <person name="Kirti K."/>
        </authorList>
    </citation>
    <scope>NUCLEOTIDE SEQUENCE [LARGE SCALE GENOMIC DNA]</scope>
    <source>
        <strain evidence="2 3">MSSRF30</strain>
    </source>
</reference>
<dbReference type="Proteomes" id="UP001304071">
    <property type="component" value="Chromosome 1"/>
</dbReference>
<dbReference type="EMBL" id="CP138203">
    <property type="protein sequence ID" value="WPC72545.1"/>
    <property type="molecule type" value="Genomic_DNA"/>
</dbReference>
<evidence type="ECO:0000256" key="1">
    <source>
        <dbReference type="SAM" id="Phobius"/>
    </source>
</evidence>
<keyword evidence="1" id="KW-0812">Transmembrane</keyword>
<keyword evidence="3" id="KW-1185">Reference proteome</keyword>
<feature type="transmembrane region" description="Helical" evidence="1">
    <location>
        <begin position="12"/>
        <end position="30"/>
    </location>
</feature>
<protein>
    <submittedName>
        <fullName evidence="2">Uncharacterized protein</fullName>
    </submittedName>
</protein>
<proteinExistence type="predicted"/>
<keyword evidence="1" id="KW-1133">Transmembrane helix</keyword>
<dbReference type="RefSeq" id="WP_261896150.1">
    <property type="nucleotide sequence ID" value="NZ_AP024895.1"/>
</dbReference>
<sequence>MAAEKLTKQRLIQIVFMLAILIIAFVWRTVTYTEVKTVECKGEQQCSVTVSSQKLTITRTAMGTYEISPVPHQWQISSDMGTLSDLGEGKWKFSIDVSQMEQKPTILINGKVNIKVINTIQ</sequence>
<gene>
    <name evidence="2" type="ORF">R8Z52_10400</name>
</gene>
<keyword evidence="1" id="KW-0472">Membrane</keyword>
<organism evidence="2 3">
    <name type="scientific">Vibrio porteresiae DSM 19223</name>
    <dbReference type="NCBI Taxonomy" id="1123496"/>
    <lineage>
        <taxon>Bacteria</taxon>
        <taxon>Pseudomonadati</taxon>
        <taxon>Pseudomonadota</taxon>
        <taxon>Gammaproteobacteria</taxon>
        <taxon>Vibrionales</taxon>
        <taxon>Vibrionaceae</taxon>
        <taxon>Vibrio</taxon>
    </lineage>
</organism>